<dbReference type="Proteomes" id="UP000637578">
    <property type="component" value="Unassembled WGS sequence"/>
</dbReference>
<dbReference type="EMBL" id="BMMK01000026">
    <property type="protein sequence ID" value="GGM70887.1"/>
    <property type="molecule type" value="Genomic_DNA"/>
</dbReference>
<proteinExistence type="predicted"/>
<organism evidence="2 3">
    <name type="scientific">Longimycelium tulufanense</name>
    <dbReference type="NCBI Taxonomy" id="907463"/>
    <lineage>
        <taxon>Bacteria</taxon>
        <taxon>Bacillati</taxon>
        <taxon>Actinomycetota</taxon>
        <taxon>Actinomycetes</taxon>
        <taxon>Pseudonocardiales</taxon>
        <taxon>Pseudonocardiaceae</taxon>
        <taxon>Longimycelium</taxon>
    </lineage>
</organism>
<dbReference type="AlphaFoldDB" id="A0A8J3CBR4"/>
<keyword evidence="3" id="KW-1185">Reference proteome</keyword>
<comment type="caution">
    <text evidence="2">The sequence shown here is derived from an EMBL/GenBank/DDBJ whole genome shotgun (WGS) entry which is preliminary data.</text>
</comment>
<gene>
    <name evidence="2" type="ORF">GCM10012275_46670</name>
</gene>
<protein>
    <submittedName>
        <fullName evidence="2">Uncharacterized protein</fullName>
    </submittedName>
</protein>
<feature type="compositionally biased region" description="Basic and acidic residues" evidence="1">
    <location>
        <begin position="94"/>
        <end position="105"/>
    </location>
</feature>
<reference evidence="2" key="1">
    <citation type="journal article" date="2014" name="Int. J. Syst. Evol. Microbiol.">
        <title>Complete genome sequence of Corynebacterium casei LMG S-19264T (=DSM 44701T), isolated from a smear-ripened cheese.</title>
        <authorList>
            <consortium name="US DOE Joint Genome Institute (JGI-PGF)"/>
            <person name="Walter F."/>
            <person name="Albersmeier A."/>
            <person name="Kalinowski J."/>
            <person name="Ruckert C."/>
        </authorList>
    </citation>
    <scope>NUCLEOTIDE SEQUENCE</scope>
    <source>
        <strain evidence="2">CGMCC 4.5737</strain>
    </source>
</reference>
<sequence length="271" mass="29708">MRYARSGGTDVAALPPLAFQSLAESDPRRLLLSLAERASRQPPPSGTGPYFYSRSRRWSIVTDQHVVFGTMGAGVDQLVEETWIARDGTGRMVRTPEGDDPRSPHMDVPVGSGPTRTPDATYHPDPSADDSMWDQPAEQLQARITREGAGRTTAQWFESATSLWERQAHTPALGAAIPRVLADQPEIRVEGATTDRAGRRGVAVSTMARDPRNGYAEVRRLYLVFHPETGFLTAVENVALDGLHVPVDPPATVHYTLWLDGGYVPDTETRP</sequence>
<evidence type="ECO:0000313" key="3">
    <source>
        <dbReference type="Proteomes" id="UP000637578"/>
    </source>
</evidence>
<evidence type="ECO:0000256" key="1">
    <source>
        <dbReference type="SAM" id="MobiDB-lite"/>
    </source>
</evidence>
<accession>A0A8J3CBR4</accession>
<feature type="region of interest" description="Disordered" evidence="1">
    <location>
        <begin position="91"/>
        <end position="118"/>
    </location>
</feature>
<reference evidence="2" key="2">
    <citation type="submission" date="2020-09" db="EMBL/GenBank/DDBJ databases">
        <authorList>
            <person name="Sun Q."/>
            <person name="Zhou Y."/>
        </authorList>
    </citation>
    <scope>NUCLEOTIDE SEQUENCE</scope>
    <source>
        <strain evidence="2">CGMCC 4.5737</strain>
    </source>
</reference>
<evidence type="ECO:0000313" key="2">
    <source>
        <dbReference type="EMBL" id="GGM70887.1"/>
    </source>
</evidence>
<name>A0A8J3CBR4_9PSEU</name>